<dbReference type="InterPro" id="IPR049458">
    <property type="entry name" value="EpsG-like"/>
</dbReference>
<reference evidence="2 3" key="2">
    <citation type="submission" date="2014-10" db="EMBL/GenBank/DDBJ databases">
        <title>Comparative genomics of the Paenibacillus odorifer group.</title>
        <authorList>
            <person name="Tsai Y.-C."/>
            <person name="Martin N."/>
            <person name="Korlach J."/>
            <person name="Wiedmann M."/>
        </authorList>
    </citation>
    <scope>NUCLEOTIDE SEQUENCE [LARGE SCALE GENOMIC DNA]</scope>
    <source>
        <strain evidence="2 3">DSM 18334</strain>
    </source>
</reference>
<feature type="transmembrane region" description="Helical" evidence="1">
    <location>
        <begin position="325"/>
        <end position="348"/>
    </location>
</feature>
<feature type="transmembrane region" description="Helical" evidence="1">
    <location>
        <begin position="168"/>
        <end position="190"/>
    </location>
</feature>
<feature type="transmembrane region" description="Helical" evidence="1">
    <location>
        <begin position="202"/>
        <end position="223"/>
    </location>
</feature>
<dbReference type="RefSeq" id="WP_036650207.1">
    <property type="nucleotide sequence ID" value="NZ_JQCR01000002.1"/>
</dbReference>
<proteinExistence type="predicted"/>
<comment type="caution">
    <text evidence="2">The sequence shown here is derived from an EMBL/GenBank/DDBJ whole genome shotgun (WGS) entry which is preliminary data.</text>
</comment>
<feature type="transmembrane region" description="Helical" evidence="1">
    <location>
        <begin position="243"/>
        <end position="260"/>
    </location>
</feature>
<reference evidence="2 3" key="1">
    <citation type="submission" date="2014-08" db="EMBL/GenBank/DDBJ databases">
        <authorList>
            <person name="den Bakker H.C."/>
        </authorList>
    </citation>
    <scope>NUCLEOTIDE SEQUENCE [LARGE SCALE GENOMIC DNA]</scope>
    <source>
        <strain evidence="2 3">DSM 18334</strain>
    </source>
</reference>
<dbReference type="eggNOG" id="ENOG50307JY">
    <property type="taxonomic scope" value="Bacteria"/>
</dbReference>
<sequence>MTIIWLTLMVGFFFSFLARYYAVPNMNSPVFIRPSKFFAYVVAAVIVICSGLRNNIGDTFFYMHSYRVDDLSWLGILQNKDIGFGILQMVLKSYTDDPQILIVVTALITNFLIVMVLYKYARLFDLAVYLYITSGAFIVSMNGIRQYLTAAIIFAATKYILEGSWKKYMLVVLFAALFHQSALILIPIYFIVRRKAWTTASFLMLGLAVLIVLGFNQFSDILFSAIKDTQYGEYQSFSEGGANVFRVAFYALPLVIAFLGREKLRMLFPHIDIIVNLSLIGLLLMIISTQNWIFARLAIYFTLYQIILTTWVVKVFRKKDQKLVFLSFLIIYLIFFFYENVITLGLQYRSDYLKWFL</sequence>
<gene>
    <name evidence="2" type="ORF">PWYN_08305</name>
</gene>
<keyword evidence="1" id="KW-0812">Transmembrane</keyword>
<dbReference type="Pfam" id="PF14897">
    <property type="entry name" value="EpsG"/>
    <property type="match status" value="1"/>
</dbReference>
<feature type="transmembrane region" description="Helical" evidence="1">
    <location>
        <begin position="100"/>
        <end position="121"/>
    </location>
</feature>
<dbReference type="STRING" id="268407.PWYN_08305"/>
<dbReference type="AlphaFoldDB" id="A0A098M9W4"/>
<dbReference type="EMBL" id="JQCR01000002">
    <property type="protein sequence ID" value="KGE19339.1"/>
    <property type="molecule type" value="Genomic_DNA"/>
</dbReference>
<feature type="transmembrane region" description="Helical" evidence="1">
    <location>
        <begin position="293"/>
        <end position="313"/>
    </location>
</feature>
<feature type="transmembrane region" description="Helical" evidence="1">
    <location>
        <begin position="35"/>
        <end position="53"/>
    </location>
</feature>
<evidence type="ECO:0000256" key="1">
    <source>
        <dbReference type="SAM" id="Phobius"/>
    </source>
</evidence>
<accession>A0A098M9W4</accession>
<dbReference type="OrthoDB" id="1649543at2"/>
<feature type="transmembrane region" description="Helical" evidence="1">
    <location>
        <begin position="267"/>
        <end position="287"/>
    </location>
</feature>
<protein>
    <submittedName>
        <fullName evidence="2">Capsular biosynthesis protein</fullName>
    </submittedName>
</protein>
<keyword evidence="1" id="KW-1133">Transmembrane helix</keyword>
<dbReference type="Proteomes" id="UP000029734">
    <property type="component" value="Unassembled WGS sequence"/>
</dbReference>
<evidence type="ECO:0000313" key="2">
    <source>
        <dbReference type="EMBL" id="KGE19339.1"/>
    </source>
</evidence>
<feature type="transmembrane region" description="Helical" evidence="1">
    <location>
        <begin position="128"/>
        <end position="148"/>
    </location>
</feature>
<feature type="transmembrane region" description="Helical" evidence="1">
    <location>
        <begin position="6"/>
        <end position="23"/>
    </location>
</feature>
<keyword evidence="3" id="KW-1185">Reference proteome</keyword>
<keyword evidence="1" id="KW-0472">Membrane</keyword>
<name>A0A098M9W4_9BACL</name>
<evidence type="ECO:0000313" key="3">
    <source>
        <dbReference type="Proteomes" id="UP000029734"/>
    </source>
</evidence>
<organism evidence="2 3">
    <name type="scientific">Paenibacillus wynnii</name>
    <dbReference type="NCBI Taxonomy" id="268407"/>
    <lineage>
        <taxon>Bacteria</taxon>
        <taxon>Bacillati</taxon>
        <taxon>Bacillota</taxon>
        <taxon>Bacilli</taxon>
        <taxon>Bacillales</taxon>
        <taxon>Paenibacillaceae</taxon>
        <taxon>Paenibacillus</taxon>
    </lineage>
</organism>